<feature type="transmembrane region" description="Helical" evidence="6">
    <location>
        <begin position="326"/>
        <end position="349"/>
    </location>
</feature>
<organism evidence="7 8">
    <name type="scientific">Kalanchoe fedtschenkoi</name>
    <name type="common">Lavender scallops</name>
    <name type="synonym">South American air plant</name>
    <dbReference type="NCBI Taxonomy" id="63787"/>
    <lineage>
        <taxon>Eukaryota</taxon>
        <taxon>Viridiplantae</taxon>
        <taxon>Streptophyta</taxon>
        <taxon>Embryophyta</taxon>
        <taxon>Tracheophyta</taxon>
        <taxon>Spermatophyta</taxon>
        <taxon>Magnoliopsida</taxon>
        <taxon>eudicotyledons</taxon>
        <taxon>Gunneridae</taxon>
        <taxon>Pentapetalae</taxon>
        <taxon>Saxifragales</taxon>
        <taxon>Crassulaceae</taxon>
        <taxon>Kalanchoe</taxon>
    </lineage>
</organism>
<accession>A0A7N0UK22</accession>
<evidence type="ECO:0000256" key="2">
    <source>
        <dbReference type="ARBA" id="ARBA00005982"/>
    </source>
</evidence>
<dbReference type="EnsemblPlants" id="Kaladp0071s0266.1.v1.1">
    <property type="protein sequence ID" value="Kaladp0071s0266.1.v1.1"/>
    <property type="gene ID" value="Kaladp0071s0266.v1.1"/>
</dbReference>
<keyword evidence="4 6" id="KW-1133">Transmembrane helix</keyword>
<dbReference type="InterPro" id="IPR000109">
    <property type="entry name" value="POT_fam"/>
</dbReference>
<name>A0A7N0UK22_KALFE</name>
<keyword evidence="8" id="KW-1185">Reference proteome</keyword>
<feature type="transmembrane region" description="Helical" evidence="6">
    <location>
        <begin position="361"/>
        <end position="381"/>
    </location>
</feature>
<feature type="transmembrane region" description="Helical" evidence="6">
    <location>
        <begin position="93"/>
        <end position="116"/>
    </location>
</feature>
<proteinExistence type="inferred from homology"/>
<dbReference type="OMA" id="LAMNRHI"/>
<evidence type="ECO:0000256" key="1">
    <source>
        <dbReference type="ARBA" id="ARBA00004141"/>
    </source>
</evidence>
<evidence type="ECO:0000256" key="5">
    <source>
        <dbReference type="ARBA" id="ARBA00023136"/>
    </source>
</evidence>
<dbReference type="Pfam" id="PF00854">
    <property type="entry name" value="PTR2"/>
    <property type="match status" value="1"/>
</dbReference>
<evidence type="ECO:0000256" key="3">
    <source>
        <dbReference type="ARBA" id="ARBA00022692"/>
    </source>
</evidence>
<evidence type="ECO:0000256" key="6">
    <source>
        <dbReference type="SAM" id="Phobius"/>
    </source>
</evidence>
<protein>
    <submittedName>
        <fullName evidence="7">Uncharacterized protein</fullName>
    </submittedName>
</protein>
<comment type="subcellular location">
    <subcellularLocation>
        <location evidence="1">Membrane</location>
        <topology evidence="1">Multi-pass membrane protein</topology>
    </subcellularLocation>
</comment>
<evidence type="ECO:0000256" key="4">
    <source>
        <dbReference type="ARBA" id="ARBA00022989"/>
    </source>
</evidence>
<feature type="transmembrane region" description="Helical" evidence="6">
    <location>
        <begin position="176"/>
        <end position="199"/>
    </location>
</feature>
<dbReference type="InterPro" id="IPR036259">
    <property type="entry name" value="MFS_trans_sf"/>
</dbReference>
<dbReference type="PANTHER" id="PTHR11654">
    <property type="entry name" value="OLIGOPEPTIDE TRANSPORTER-RELATED"/>
    <property type="match status" value="1"/>
</dbReference>
<reference evidence="7" key="1">
    <citation type="submission" date="2021-01" db="UniProtKB">
        <authorList>
            <consortium name="EnsemblPlants"/>
        </authorList>
    </citation>
    <scope>IDENTIFICATION</scope>
</reference>
<dbReference type="GO" id="GO:0022857">
    <property type="term" value="F:transmembrane transporter activity"/>
    <property type="evidence" value="ECO:0007669"/>
    <property type="project" value="InterPro"/>
</dbReference>
<keyword evidence="5 6" id="KW-0472">Membrane</keyword>
<keyword evidence="3 6" id="KW-0812">Transmembrane</keyword>
<dbReference type="AlphaFoldDB" id="A0A7N0UK22"/>
<feature type="transmembrane region" description="Helical" evidence="6">
    <location>
        <begin position="136"/>
        <end position="155"/>
    </location>
</feature>
<feature type="transmembrane region" description="Helical" evidence="6">
    <location>
        <begin position="68"/>
        <end position="86"/>
    </location>
</feature>
<dbReference type="CDD" id="cd17416">
    <property type="entry name" value="MFS_NPF1_2"/>
    <property type="match status" value="1"/>
</dbReference>
<feature type="transmembrane region" description="Helical" evidence="6">
    <location>
        <begin position="482"/>
        <end position="503"/>
    </location>
</feature>
<dbReference type="Proteomes" id="UP000594263">
    <property type="component" value="Unplaced"/>
</dbReference>
<feature type="transmembrane region" description="Helical" evidence="6">
    <location>
        <begin position="523"/>
        <end position="542"/>
    </location>
</feature>
<feature type="transmembrane region" description="Helical" evidence="6">
    <location>
        <begin position="205"/>
        <end position="225"/>
    </location>
</feature>
<comment type="similarity">
    <text evidence="2">Belongs to the major facilitator superfamily. Proton-dependent oligopeptide transporter (POT/PTR) (TC 2.A.17) family.</text>
</comment>
<dbReference type="Gramene" id="Kaladp0071s0266.1.v1.1">
    <property type="protein sequence ID" value="Kaladp0071s0266.1.v1.1"/>
    <property type="gene ID" value="Kaladp0071s0266.v1.1"/>
</dbReference>
<dbReference type="SUPFAM" id="SSF103473">
    <property type="entry name" value="MFS general substrate transporter"/>
    <property type="match status" value="1"/>
</dbReference>
<dbReference type="Gene3D" id="1.20.1250.20">
    <property type="entry name" value="MFS general substrate transporter like domains"/>
    <property type="match status" value="1"/>
</dbReference>
<dbReference type="GO" id="GO:0016020">
    <property type="term" value="C:membrane"/>
    <property type="evidence" value="ECO:0007669"/>
    <property type="project" value="UniProtKB-SubCell"/>
</dbReference>
<evidence type="ECO:0000313" key="8">
    <source>
        <dbReference type="Proteomes" id="UP000594263"/>
    </source>
</evidence>
<sequence>MESTHHLHGDSEAGVLSKSCVRRGGWITFFFVTGTFAGSTIAASGWSANLIVYLMSEFNVNSIDAAQISNIVNGCISLFPVIGAIIADSLGCFSVIATSLCISSLGIFLLCLNTIFSNLRPPPCQIGSALCEGASGVQLAILYSGIALGSLGIGGTRFTTATMGANQLDSPREQDIFFNWYFFTMYAASIVSATVIVYIQDSVSWAWGFGICLISNTVGLAIFLLGKRFYRSRKPEGSPFVSLARVVVAAFHKRKEFLSSKIEDYYTGETQSKPHAWPTENLRFLNCAALKTEGDFGLDGLVAKPWRLCSVQQLEDFKSVIRILPLWSTSILLAAPIVVLYAMVVLQALVMDRQLGPHFKIPPASIIVIVLLSTAIFLSIIDRALFPLWQKLTGHLPTPFQRIGTGHVFNVISMAISALVEARRLKIARAHHLQDQPGAIVPMLSLWLFPQLAAVGIGEAFHFPGQVALYYQEFPASLKNTATAMVAMVIGVSYYVGTVLIDLVRKNSSWLPDNINAGRLDNVYWLLVVLGVLNFGCFLVSAKLYERKKPVADYPNIQKEASDNYENSTKVFINNK</sequence>
<feature type="transmembrane region" description="Helical" evidence="6">
    <location>
        <begin position="440"/>
        <end position="461"/>
    </location>
</feature>
<feature type="transmembrane region" description="Helical" evidence="6">
    <location>
        <begin position="26"/>
        <end position="48"/>
    </location>
</feature>
<evidence type="ECO:0000313" key="7">
    <source>
        <dbReference type="EnsemblPlants" id="Kaladp0071s0266.1.v1.1"/>
    </source>
</evidence>